<evidence type="ECO:0000256" key="1">
    <source>
        <dbReference type="SAM" id="MobiDB-lite"/>
    </source>
</evidence>
<name>A0A9K3CNT4_9EUKA</name>
<feature type="region of interest" description="Disordered" evidence="1">
    <location>
        <begin position="36"/>
        <end position="64"/>
    </location>
</feature>
<reference evidence="2 3" key="1">
    <citation type="journal article" date="2018" name="PLoS ONE">
        <title>The draft genome of Kipferlia bialata reveals reductive genome evolution in fornicate parasites.</title>
        <authorList>
            <person name="Tanifuji G."/>
            <person name="Takabayashi S."/>
            <person name="Kume K."/>
            <person name="Takagi M."/>
            <person name="Nakayama T."/>
            <person name="Kamikawa R."/>
            <person name="Inagaki Y."/>
            <person name="Hashimoto T."/>
        </authorList>
    </citation>
    <scope>NUCLEOTIDE SEQUENCE [LARGE SCALE GENOMIC DNA]</scope>
    <source>
        <strain evidence="2">NY0173</strain>
    </source>
</reference>
<sequence>MVAAEMTSWSLGTHPDALIAFYEDRLNALDPKVEIVPEGDGDNGGEEWPGLFDDPLASPMDPLSSMGPCMGGIVPIDGIDGMGGAQAALGNAIDLDPGLGSGKYHGYPGSPQQ</sequence>
<evidence type="ECO:0000313" key="3">
    <source>
        <dbReference type="Proteomes" id="UP000265618"/>
    </source>
</evidence>
<proteinExistence type="predicted"/>
<evidence type="ECO:0000313" key="2">
    <source>
        <dbReference type="EMBL" id="GIQ79866.1"/>
    </source>
</evidence>
<accession>A0A9K3CNT4</accession>
<gene>
    <name evidence="2" type="ORF">KIPB_000569</name>
</gene>
<dbReference type="Proteomes" id="UP000265618">
    <property type="component" value="Unassembled WGS sequence"/>
</dbReference>
<comment type="caution">
    <text evidence="2">The sequence shown here is derived from an EMBL/GenBank/DDBJ whole genome shotgun (WGS) entry which is preliminary data.</text>
</comment>
<dbReference type="EMBL" id="BDIP01000068">
    <property type="protein sequence ID" value="GIQ79866.1"/>
    <property type="molecule type" value="Genomic_DNA"/>
</dbReference>
<organism evidence="2 3">
    <name type="scientific">Kipferlia bialata</name>
    <dbReference type="NCBI Taxonomy" id="797122"/>
    <lineage>
        <taxon>Eukaryota</taxon>
        <taxon>Metamonada</taxon>
        <taxon>Carpediemonas-like organisms</taxon>
        <taxon>Kipferlia</taxon>
    </lineage>
</organism>
<protein>
    <submittedName>
        <fullName evidence="2">Uncharacterized protein</fullName>
    </submittedName>
</protein>
<dbReference type="AlphaFoldDB" id="A0A9K3CNT4"/>
<keyword evidence="3" id="KW-1185">Reference proteome</keyword>